<evidence type="ECO:0000313" key="2">
    <source>
        <dbReference type="EMBL" id="PYD74417.1"/>
    </source>
</evidence>
<accession>A0A318Q4I1</accession>
<gene>
    <name evidence="2" type="ORF">CFR71_15150</name>
</gene>
<dbReference type="EMBL" id="NOXG01000063">
    <property type="protein sequence ID" value="PYD74417.1"/>
    <property type="molecule type" value="Genomic_DNA"/>
</dbReference>
<sequence length="229" mass="25292">MARCVYCLQTFVPKEERDSPLNPSLEHFIPWSLGGSNGFATMDACTECNSKLGDSVDAATINQPLLAMIRQQFGIMGYSGNVPDVVMPMRSMDTNEPGRMTIPPAGDIEYRHNPVVIRQPHELGEELFVAGSEEDVRKILQGIADKEAKRGRRLVDLSSGQTIDLDDSIANAERGTTDLYRAQTKVRVADGPAQRIGGRTAQHMPGEEAWLIGEHRSTGERKYYLSNLS</sequence>
<dbReference type="Pfam" id="PF14279">
    <property type="entry name" value="HNH_5"/>
    <property type="match status" value="1"/>
</dbReference>
<dbReference type="Gene3D" id="1.10.30.50">
    <property type="match status" value="1"/>
</dbReference>
<feature type="domain" description="HNH endonuclease 5" evidence="1">
    <location>
        <begin position="4"/>
        <end position="63"/>
    </location>
</feature>
<dbReference type="AlphaFoldDB" id="A0A318Q4I1"/>
<dbReference type="InterPro" id="IPR029471">
    <property type="entry name" value="HNH_5"/>
</dbReference>
<name>A0A318Q4I1_9PROT</name>
<reference evidence="2 3" key="1">
    <citation type="submission" date="2017-07" db="EMBL/GenBank/DDBJ databases">
        <title>A draft genome sequence of Komagataeibacter sp. T5K1.</title>
        <authorList>
            <person name="Skraban J."/>
            <person name="Cleenwerck I."/>
            <person name="Vandamme P."/>
            <person name="Trcek J."/>
        </authorList>
    </citation>
    <scope>NUCLEOTIDE SEQUENCE [LARGE SCALE GENOMIC DNA]</scope>
    <source>
        <strain evidence="2 3">T5K1</strain>
    </source>
</reference>
<proteinExistence type="predicted"/>
<evidence type="ECO:0000313" key="3">
    <source>
        <dbReference type="Proteomes" id="UP000247609"/>
    </source>
</evidence>
<dbReference type="Proteomes" id="UP000247609">
    <property type="component" value="Unassembled WGS sequence"/>
</dbReference>
<organism evidence="2 3">
    <name type="scientific">Novacetimonas pomaceti</name>
    <dbReference type="NCBI Taxonomy" id="2021998"/>
    <lineage>
        <taxon>Bacteria</taxon>
        <taxon>Pseudomonadati</taxon>
        <taxon>Pseudomonadota</taxon>
        <taxon>Alphaproteobacteria</taxon>
        <taxon>Acetobacterales</taxon>
        <taxon>Acetobacteraceae</taxon>
        <taxon>Novacetimonas</taxon>
    </lineage>
</organism>
<comment type="caution">
    <text evidence="2">The sequence shown here is derived from an EMBL/GenBank/DDBJ whole genome shotgun (WGS) entry which is preliminary data.</text>
</comment>
<feature type="non-terminal residue" evidence="2">
    <location>
        <position position="229"/>
    </location>
</feature>
<evidence type="ECO:0000259" key="1">
    <source>
        <dbReference type="Pfam" id="PF14279"/>
    </source>
</evidence>
<protein>
    <recommendedName>
        <fullName evidence="1">HNH endonuclease 5 domain-containing protein</fullName>
    </recommendedName>
</protein>